<organism evidence="1 2">
    <name type="scientific">Shimia isoporae</name>
    <dbReference type="NCBI Taxonomy" id="647720"/>
    <lineage>
        <taxon>Bacteria</taxon>
        <taxon>Pseudomonadati</taxon>
        <taxon>Pseudomonadota</taxon>
        <taxon>Alphaproteobacteria</taxon>
        <taxon>Rhodobacterales</taxon>
        <taxon>Roseobacteraceae</taxon>
    </lineage>
</organism>
<accession>A0A4R1N4E0</accession>
<keyword evidence="2" id="KW-1185">Reference proteome</keyword>
<comment type="caution">
    <text evidence="1">The sequence shown here is derived from an EMBL/GenBank/DDBJ whole genome shotgun (WGS) entry which is preliminary data.</text>
</comment>
<proteinExistence type="predicted"/>
<dbReference type="AlphaFoldDB" id="A0A4R1N4E0"/>
<protein>
    <submittedName>
        <fullName evidence="1">Uncharacterized protein</fullName>
    </submittedName>
</protein>
<sequence>ADLGALEVYGPTARQFLHRKDLARDVAARFEATRAFG</sequence>
<reference evidence="1 2" key="1">
    <citation type="submission" date="2019-03" db="EMBL/GenBank/DDBJ databases">
        <title>Genomic Encyclopedia of Archaeal and Bacterial Type Strains, Phase II (KMG-II): from individual species to whole genera.</title>
        <authorList>
            <person name="Goeker M."/>
        </authorList>
    </citation>
    <scope>NUCLEOTIDE SEQUENCE [LARGE SCALE GENOMIC DNA]</scope>
    <source>
        <strain evidence="1 2">DSM 26433</strain>
    </source>
</reference>
<evidence type="ECO:0000313" key="1">
    <source>
        <dbReference type="EMBL" id="TCK98924.1"/>
    </source>
</evidence>
<feature type="non-terminal residue" evidence="1">
    <location>
        <position position="1"/>
    </location>
</feature>
<evidence type="ECO:0000313" key="2">
    <source>
        <dbReference type="Proteomes" id="UP000295673"/>
    </source>
</evidence>
<dbReference type="EMBL" id="SMGR01000006">
    <property type="protein sequence ID" value="TCK98924.1"/>
    <property type="molecule type" value="Genomic_DNA"/>
</dbReference>
<name>A0A4R1N4E0_9RHOB</name>
<dbReference type="Proteomes" id="UP000295673">
    <property type="component" value="Unassembled WGS sequence"/>
</dbReference>
<gene>
    <name evidence="1" type="ORF">BXY66_3986</name>
</gene>